<evidence type="ECO:0000256" key="4">
    <source>
        <dbReference type="ARBA" id="ARBA00022691"/>
    </source>
</evidence>
<dbReference type="Proteomes" id="UP000198519">
    <property type="component" value="Unassembled WGS sequence"/>
</dbReference>
<keyword evidence="6" id="KW-1185">Reference proteome</keyword>
<dbReference type="InterPro" id="IPR029063">
    <property type="entry name" value="SAM-dependent_MTases_sf"/>
</dbReference>
<dbReference type="OrthoDB" id="9797252at2"/>
<keyword evidence="4" id="KW-0949">S-adenosyl-L-methionine</keyword>
<dbReference type="GO" id="GO:0032259">
    <property type="term" value="P:methylation"/>
    <property type="evidence" value="ECO:0007669"/>
    <property type="project" value="UniProtKB-KW"/>
</dbReference>
<dbReference type="PANTHER" id="PTHR43591:SF24">
    <property type="entry name" value="2-METHOXY-6-POLYPRENYL-1,4-BENZOQUINOL METHYLASE, MITOCHONDRIAL"/>
    <property type="match status" value="1"/>
</dbReference>
<protein>
    <submittedName>
        <fullName evidence="5">Ubiquinone/menaquinone biosynthesis C-methylase UbiE</fullName>
    </submittedName>
</protein>
<evidence type="ECO:0000256" key="3">
    <source>
        <dbReference type="ARBA" id="ARBA00022679"/>
    </source>
</evidence>
<reference evidence="6" key="1">
    <citation type="submission" date="2016-10" db="EMBL/GenBank/DDBJ databases">
        <authorList>
            <person name="Varghese N."/>
            <person name="Submissions S."/>
        </authorList>
    </citation>
    <scope>NUCLEOTIDE SEQUENCE [LARGE SCALE GENOMIC DNA]</scope>
    <source>
        <strain evidence="6">CGMCC 1.7061</strain>
    </source>
</reference>
<dbReference type="EMBL" id="FOUE01000003">
    <property type="protein sequence ID" value="SFM35006.1"/>
    <property type="molecule type" value="Genomic_DNA"/>
</dbReference>
<keyword evidence="2 5" id="KW-0489">Methyltransferase</keyword>
<evidence type="ECO:0000313" key="6">
    <source>
        <dbReference type="Proteomes" id="UP000198519"/>
    </source>
</evidence>
<name>A0A1I4Q572_9GAMM</name>
<accession>A0A1I4Q572</accession>
<organism evidence="5 6">
    <name type="scientific">Marinobacter zhejiangensis</name>
    <dbReference type="NCBI Taxonomy" id="488535"/>
    <lineage>
        <taxon>Bacteria</taxon>
        <taxon>Pseudomonadati</taxon>
        <taxon>Pseudomonadota</taxon>
        <taxon>Gammaproteobacteria</taxon>
        <taxon>Pseudomonadales</taxon>
        <taxon>Marinobacteraceae</taxon>
        <taxon>Marinobacter</taxon>
    </lineage>
</organism>
<gene>
    <name evidence="5" type="ORF">SAMN04487963_2179</name>
</gene>
<dbReference type="InterPro" id="IPR004033">
    <property type="entry name" value="UbiE/COQ5_MeTrFase"/>
</dbReference>
<keyword evidence="3" id="KW-0808">Transferase</keyword>
<proteinExistence type="predicted"/>
<dbReference type="PROSITE" id="PS51608">
    <property type="entry name" value="SAM_MT_UBIE"/>
    <property type="match status" value="1"/>
</dbReference>
<dbReference type="AlphaFoldDB" id="A0A1I4Q572"/>
<evidence type="ECO:0000256" key="2">
    <source>
        <dbReference type="ARBA" id="ARBA00022603"/>
    </source>
</evidence>
<dbReference type="PANTHER" id="PTHR43591">
    <property type="entry name" value="METHYLTRANSFERASE"/>
    <property type="match status" value="1"/>
</dbReference>
<dbReference type="CDD" id="cd02440">
    <property type="entry name" value="AdoMet_MTases"/>
    <property type="match status" value="1"/>
</dbReference>
<keyword evidence="5" id="KW-0830">Ubiquinone</keyword>
<evidence type="ECO:0000313" key="5">
    <source>
        <dbReference type="EMBL" id="SFM35006.1"/>
    </source>
</evidence>
<dbReference type="GO" id="GO:0008168">
    <property type="term" value="F:methyltransferase activity"/>
    <property type="evidence" value="ECO:0007669"/>
    <property type="project" value="UniProtKB-KW"/>
</dbReference>
<keyword evidence="1" id="KW-0474">Menaquinone biosynthesis</keyword>
<sequence length="278" mass="29795">MTQHTLEELEGTAREYDRRLRPTLFAPWVKHTLDYAHLRPGDDVLDVACGTGAAALGAVPMVSPGGNVTGLDLNPGMLAVARSKDSSVEWLQGAAETLPFDDNHFDAVVCQFGLMLFPDPLGALVEMQRVLKPGRHLVITVFADLEALPVYKALVQVYADTADPAIAELLRVPFAMGGREQLNRTFAAAAIPDTELVTRQEPAQFSSVRDLVLADIKGWFPFAGVDLSDATTEAVIASAEESLAEFVAADGSLTFPVTAHLVVSTKRDASRGLGKLAI</sequence>
<dbReference type="Gene3D" id="3.40.50.150">
    <property type="entry name" value="Vaccinia Virus protein VP39"/>
    <property type="match status" value="1"/>
</dbReference>
<dbReference type="Pfam" id="PF01209">
    <property type="entry name" value="Ubie_methyltran"/>
    <property type="match status" value="1"/>
</dbReference>
<dbReference type="GO" id="GO:0009234">
    <property type="term" value="P:menaquinone biosynthetic process"/>
    <property type="evidence" value="ECO:0007669"/>
    <property type="project" value="UniProtKB-KW"/>
</dbReference>
<dbReference type="SUPFAM" id="SSF53335">
    <property type="entry name" value="S-adenosyl-L-methionine-dependent methyltransferases"/>
    <property type="match status" value="1"/>
</dbReference>
<dbReference type="RefSeq" id="WP_092022420.1">
    <property type="nucleotide sequence ID" value="NZ_FOUE01000003.1"/>
</dbReference>
<dbReference type="STRING" id="488535.SAMN04487963_2179"/>
<evidence type="ECO:0000256" key="1">
    <source>
        <dbReference type="ARBA" id="ARBA00022428"/>
    </source>
</evidence>